<sequence length="432" mass="50279">MKTNLFIILLCISICLSCKSEKEETKPKTLTTVLVGEVINRPESDTLLLVKSYEDARFDIIANIPIVDNEFYHEFESKEIEAYDLIFKEEHDDGAWRTVRIFPETDTIHLTLYSQEDFNNNKVVGGKLNNNYTKYLNTVFWPYIKKQEEVYKIFDSIPYENTYSDVYAKVIEKLNRAETQEEQVPIYAEMKKLQEADLDKNEFGKKVAFQAKTSEREYFNRKYTFIRNNPSIVSYSLIIEDIQSIEYNGAPKEKIIEALNRLKEAFPEHTYTELAENLWIGYTEMKPGGQYVNFKAPDVKNVLYELKPEVDKNEIVLLDLWATWCGPCIAKTRLVRPVYDKYKEKGFSIVGVAGEFENLDRYNIFMTKEKWPWLNLIELDKQNKIWEKYNVMNGGGGMFLISGSGEILAVDPTAEEVESILQEKLVSNTVKL</sequence>
<feature type="domain" description="Thioredoxin" evidence="1">
    <location>
        <begin position="285"/>
        <end position="431"/>
    </location>
</feature>
<evidence type="ECO:0000313" key="3">
    <source>
        <dbReference type="Proteomes" id="UP000778797"/>
    </source>
</evidence>
<comment type="caution">
    <text evidence="2">The sequence shown here is derived from an EMBL/GenBank/DDBJ whole genome shotgun (WGS) entry which is preliminary data.</text>
</comment>
<organism evidence="2 3">
    <name type="scientific">Winogradskyella immobilis</name>
    <dbReference type="NCBI Taxonomy" id="2816852"/>
    <lineage>
        <taxon>Bacteria</taxon>
        <taxon>Pseudomonadati</taxon>
        <taxon>Bacteroidota</taxon>
        <taxon>Flavobacteriia</taxon>
        <taxon>Flavobacteriales</taxon>
        <taxon>Flavobacteriaceae</taxon>
        <taxon>Winogradskyella</taxon>
    </lineage>
</organism>
<dbReference type="SUPFAM" id="SSF52833">
    <property type="entry name" value="Thioredoxin-like"/>
    <property type="match status" value="1"/>
</dbReference>
<name>A0ABS8EKQ0_9FLAO</name>
<dbReference type="PANTHER" id="PTHR42852:SF13">
    <property type="entry name" value="PROTEIN DIPZ"/>
    <property type="match status" value="1"/>
</dbReference>
<evidence type="ECO:0000313" key="2">
    <source>
        <dbReference type="EMBL" id="MCC1483733.1"/>
    </source>
</evidence>
<dbReference type="InterPro" id="IPR050553">
    <property type="entry name" value="Thioredoxin_ResA/DsbE_sf"/>
</dbReference>
<dbReference type="RefSeq" id="WP_227476179.1">
    <property type="nucleotide sequence ID" value="NZ_JAFMPT010000003.1"/>
</dbReference>
<keyword evidence="3" id="KW-1185">Reference proteome</keyword>
<accession>A0ABS8EKQ0</accession>
<dbReference type="EMBL" id="JAFMPT010000003">
    <property type="protein sequence ID" value="MCC1483733.1"/>
    <property type="molecule type" value="Genomic_DNA"/>
</dbReference>
<reference evidence="2" key="1">
    <citation type="submission" date="2021-03" db="EMBL/GenBank/DDBJ databases">
        <authorList>
            <person name="Ping X."/>
        </authorList>
    </citation>
    <scope>NUCLEOTIDE SEQUENCE</scope>
    <source>
        <strain evidence="2">E313</strain>
    </source>
</reference>
<protein>
    <submittedName>
        <fullName evidence="2">TlpA family protein disulfide reductase</fullName>
    </submittedName>
</protein>
<gene>
    <name evidence="2" type="ORF">J1C55_03945</name>
</gene>
<dbReference type="PROSITE" id="PS51352">
    <property type="entry name" value="THIOREDOXIN_2"/>
    <property type="match status" value="1"/>
</dbReference>
<dbReference type="Gene3D" id="3.40.30.10">
    <property type="entry name" value="Glutaredoxin"/>
    <property type="match status" value="1"/>
</dbReference>
<dbReference type="Proteomes" id="UP000778797">
    <property type="component" value="Unassembled WGS sequence"/>
</dbReference>
<dbReference type="InterPro" id="IPR013766">
    <property type="entry name" value="Thioredoxin_domain"/>
</dbReference>
<dbReference type="CDD" id="cd02966">
    <property type="entry name" value="TlpA_like_family"/>
    <property type="match status" value="1"/>
</dbReference>
<dbReference type="PANTHER" id="PTHR42852">
    <property type="entry name" value="THIOL:DISULFIDE INTERCHANGE PROTEIN DSBE"/>
    <property type="match status" value="1"/>
</dbReference>
<dbReference type="Pfam" id="PF00578">
    <property type="entry name" value="AhpC-TSA"/>
    <property type="match status" value="1"/>
</dbReference>
<dbReference type="InterPro" id="IPR000866">
    <property type="entry name" value="AhpC/TSA"/>
</dbReference>
<proteinExistence type="predicted"/>
<reference evidence="2" key="2">
    <citation type="submission" date="2021-10" db="EMBL/GenBank/DDBJ databases">
        <title>Genome of Winogradskyella sp. E313.</title>
        <authorList>
            <person name="Zhou Y."/>
        </authorList>
    </citation>
    <scope>NUCLEOTIDE SEQUENCE</scope>
    <source>
        <strain evidence="2">E313</strain>
    </source>
</reference>
<dbReference type="InterPro" id="IPR036249">
    <property type="entry name" value="Thioredoxin-like_sf"/>
</dbReference>
<evidence type="ECO:0000259" key="1">
    <source>
        <dbReference type="PROSITE" id="PS51352"/>
    </source>
</evidence>